<dbReference type="RefSeq" id="XP_033429024.1">
    <property type="nucleotide sequence ID" value="XM_033567029.1"/>
</dbReference>
<comment type="caution">
    <text evidence="1">The sequence shown here is derived from an EMBL/GenBank/DDBJ whole genome shotgun (WGS) entry which is preliminary data.</text>
</comment>
<dbReference type="GeneID" id="54325036"/>
<evidence type="ECO:0000313" key="2">
    <source>
        <dbReference type="Proteomes" id="UP000324241"/>
    </source>
</evidence>
<dbReference type="OrthoDB" id="4358740at2759"/>
<protein>
    <submittedName>
        <fullName evidence="1">Uncharacterized protein</fullName>
    </submittedName>
</protein>
<evidence type="ECO:0000313" key="1">
    <source>
        <dbReference type="EMBL" id="KAA8649663.1"/>
    </source>
</evidence>
<sequence>MASIPELHQKLNGDESVRILITVYTKSLNSENYLASASDTISKIAPGWENNPRIRFLLVDVYERHTFIVADINNHGYNFETAHKDTTPIPVYAIRQVRKTEKWVMTKEQKYDMYIAHRIAELHDWYGLRKPPFLEDHHFVIEHTDLREPQKEK</sequence>
<gene>
    <name evidence="1" type="ORF">ATNIH1004_002334</name>
</gene>
<organism evidence="1 2">
    <name type="scientific">Aspergillus tanneri</name>
    <dbReference type="NCBI Taxonomy" id="1220188"/>
    <lineage>
        <taxon>Eukaryota</taxon>
        <taxon>Fungi</taxon>
        <taxon>Dikarya</taxon>
        <taxon>Ascomycota</taxon>
        <taxon>Pezizomycotina</taxon>
        <taxon>Eurotiomycetes</taxon>
        <taxon>Eurotiomycetidae</taxon>
        <taxon>Eurotiales</taxon>
        <taxon>Aspergillaceae</taxon>
        <taxon>Aspergillus</taxon>
        <taxon>Aspergillus subgen. Circumdati</taxon>
    </lineage>
</organism>
<dbReference type="VEuPathDB" id="FungiDB:EYZ11_006948"/>
<dbReference type="Proteomes" id="UP000324241">
    <property type="component" value="Unassembled WGS sequence"/>
</dbReference>
<dbReference type="AlphaFoldDB" id="A0A5M9MXM9"/>
<accession>A0A5M9MXM9</accession>
<dbReference type="EMBL" id="QUQM01000001">
    <property type="protein sequence ID" value="KAA8649663.1"/>
    <property type="molecule type" value="Genomic_DNA"/>
</dbReference>
<name>A0A5M9MXM9_9EURO</name>
<proteinExistence type="predicted"/>
<reference evidence="1 2" key="1">
    <citation type="submission" date="2019-08" db="EMBL/GenBank/DDBJ databases">
        <title>The genome sequence of a newly discovered highly antifungal drug resistant Aspergillus species, Aspergillus tanneri NIH 1004.</title>
        <authorList>
            <person name="Mounaud S."/>
            <person name="Singh I."/>
            <person name="Joardar V."/>
            <person name="Pakala S."/>
            <person name="Pakala S."/>
            <person name="Venepally P."/>
            <person name="Chung J.K."/>
            <person name="Losada L."/>
            <person name="Nierman W.C."/>
        </authorList>
    </citation>
    <scope>NUCLEOTIDE SEQUENCE [LARGE SCALE GENOMIC DNA]</scope>
    <source>
        <strain evidence="1 2">NIH1004</strain>
    </source>
</reference>